<dbReference type="InterPro" id="IPR003796">
    <property type="entry name" value="RNR_NrdR-like"/>
</dbReference>
<evidence type="ECO:0000313" key="6">
    <source>
        <dbReference type="EMBL" id="KJJ83755.1"/>
    </source>
</evidence>
<dbReference type="PANTHER" id="PTHR30455">
    <property type="entry name" value="TRANSCRIPTIONAL REPRESSOR NRDR"/>
    <property type="match status" value="1"/>
</dbReference>
<feature type="domain" description="ATP-cone" evidence="5">
    <location>
        <begin position="1"/>
        <end position="90"/>
    </location>
</feature>
<dbReference type="PANTHER" id="PTHR30455:SF2">
    <property type="entry name" value="TRANSCRIPTIONAL REPRESSOR NRDR"/>
    <property type="match status" value="1"/>
</dbReference>
<dbReference type="Proteomes" id="UP000033428">
    <property type="component" value="Unassembled WGS sequence"/>
</dbReference>
<organism evidence="6 7">
    <name type="scientific">Candidatus Omnitrophus magneticus</name>
    <dbReference type="NCBI Taxonomy" id="1609969"/>
    <lineage>
        <taxon>Bacteria</taxon>
        <taxon>Pseudomonadati</taxon>
        <taxon>Candidatus Omnitrophota</taxon>
        <taxon>Candidatus Omnitrophus</taxon>
    </lineage>
</organism>
<keyword evidence="3 4" id="KW-0067">ATP-binding</keyword>
<comment type="caution">
    <text evidence="6">The sequence shown here is derived from an EMBL/GenBank/DDBJ whole genome shotgun (WGS) entry which is preliminary data.</text>
</comment>
<keyword evidence="2" id="KW-0863">Zinc-finger</keyword>
<dbReference type="Pfam" id="PF03477">
    <property type="entry name" value="ATP-cone"/>
    <property type="match status" value="1"/>
</dbReference>
<gene>
    <name evidence="6" type="ORF">OMAG_002414</name>
</gene>
<evidence type="ECO:0000259" key="5">
    <source>
        <dbReference type="PROSITE" id="PS51161"/>
    </source>
</evidence>
<evidence type="ECO:0000256" key="2">
    <source>
        <dbReference type="ARBA" id="ARBA00022771"/>
    </source>
</evidence>
<sequence length="110" mass="13181">MVIKRDGARQKFDRERVKTGIMKACEKRPVSMETIEAVVEEIEREALRKADHEIKSTEIGEMVMARLYNIDEVAYVRFASVYRRFKDVSHFMDELKKFFHFLFLFRQGRT</sequence>
<dbReference type="GO" id="GO:0045892">
    <property type="term" value="P:negative regulation of DNA-templated transcription"/>
    <property type="evidence" value="ECO:0007669"/>
    <property type="project" value="InterPro"/>
</dbReference>
<keyword evidence="2" id="KW-0862">Zinc</keyword>
<keyword evidence="7" id="KW-1185">Reference proteome</keyword>
<feature type="non-terminal residue" evidence="6">
    <location>
        <position position="110"/>
    </location>
</feature>
<dbReference type="HAMAP" id="MF_00440">
    <property type="entry name" value="NrdR"/>
    <property type="match status" value="1"/>
</dbReference>
<evidence type="ECO:0000256" key="4">
    <source>
        <dbReference type="PROSITE-ProRule" id="PRU00492"/>
    </source>
</evidence>
<dbReference type="PROSITE" id="PS51161">
    <property type="entry name" value="ATP_CONE"/>
    <property type="match status" value="1"/>
</dbReference>
<keyword evidence="2" id="KW-0479">Metal-binding</keyword>
<keyword evidence="1 4" id="KW-0547">Nucleotide-binding</keyword>
<dbReference type="InterPro" id="IPR005144">
    <property type="entry name" value="ATP-cone_dom"/>
</dbReference>
<evidence type="ECO:0000256" key="3">
    <source>
        <dbReference type="ARBA" id="ARBA00022840"/>
    </source>
</evidence>
<evidence type="ECO:0000256" key="1">
    <source>
        <dbReference type="ARBA" id="ARBA00022741"/>
    </source>
</evidence>
<proteinExistence type="inferred from homology"/>
<reference evidence="6 7" key="1">
    <citation type="submission" date="2015-02" db="EMBL/GenBank/DDBJ databases">
        <title>Single-cell genomics of uncultivated deep-branching MTB reveals a conserved set of magnetosome genes.</title>
        <authorList>
            <person name="Kolinko S."/>
            <person name="Richter M."/>
            <person name="Glockner F.O."/>
            <person name="Brachmann A."/>
            <person name="Schuler D."/>
        </authorList>
    </citation>
    <scope>NUCLEOTIDE SEQUENCE [LARGE SCALE GENOMIC DNA]</scope>
    <source>
        <strain evidence="6">SKK-01</strain>
    </source>
</reference>
<dbReference type="GO" id="GO:0005524">
    <property type="term" value="F:ATP binding"/>
    <property type="evidence" value="ECO:0007669"/>
    <property type="project" value="UniProtKB-UniRule"/>
</dbReference>
<dbReference type="GO" id="GO:0008270">
    <property type="term" value="F:zinc ion binding"/>
    <property type="evidence" value="ECO:0007669"/>
    <property type="project" value="UniProtKB-KW"/>
</dbReference>
<dbReference type="EMBL" id="JYNY01000495">
    <property type="protein sequence ID" value="KJJ83755.1"/>
    <property type="molecule type" value="Genomic_DNA"/>
</dbReference>
<accession>A0A0F0CQR1</accession>
<protein>
    <submittedName>
        <fullName evidence="6">Transcriptional regulator NrdR</fullName>
    </submittedName>
</protein>
<evidence type="ECO:0000313" key="7">
    <source>
        <dbReference type="Proteomes" id="UP000033428"/>
    </source>
</evidence>
<name>A0A0F0CQR1_9BACT</name>
<dbReference type="AlphaFoldDB" id="A0A0F0CQR1"/>